<evidence type="ECO:0000313" key="2">
    <source>
        <dbReference type="Proteomes" id="UP000000585"/>
    </source>
</evidence>
<dbReference type="PaxDb" id="170187-SP_0503"/>
<dbReference type="GeneID" id="45219488"/>
<dbReference type="Proteomes" id="UP000000585">
    <property type="component" value="Chromosome"/>
</dbReference>
<proteinExistence type="predicted"/>
<name>A0A0H2UNR0_STRPN</name>
<protein>
    <submittedName>
        <fullName evidence="1">Uncharacterized protein</fullName>
    </submittedName>
</protein>
<dbReference type="EMBL" id="AE005672">
    <property type="protein sequence ID" value="AAK74661.1"/>
    <property type="molecule type" value="Genomic_DNA"/>
</dbReference>
<keyword evidence="2" id="KW-1185">Reference proteome</keyword>
<accession>A0A0H2UNR0</accession>
<gene>
    <name evidence="1" type="ordered locus">SP_0503</name>
</gene>
<dbReference type="BioCyc" id="SPNE170187:G1FZB-518-MONOMER"/>
<sequence length="39" mass="4652">MPDIVFEIEFFHSDSLIFFYTSDDKSNSQKSQEDFSKNK</sequence>
<dbReference type="EnsemblBacteria" id="AAK74661">
    <property type="protein sequence ID" value="AAK74661"/>
    <property type="gene ID" value="SP_0503"/>
</dbReference>
<dbReference type="AlphaFoldDB" id="A0A0H2UNR0"/>
<evidence type="ECO:0000313" key="1">
    <source>
        <dbReference type="EMBL" id="AAK74661.1"/>
    </source>
</evidence>
<reference evidence="1 2" key="1">
    <citation type="journal article" date="2001" name="Science">
        <title>Complete genome sequence of a virulent isolate of Streptococcus pneumoniae.</title>
        <authorList>
            <person name="Tettelin H."/>
            <person name="Nelson K.E."/>
            <person name="Paulsen I.T."/>
            <person name="Eisen J.A."/>
            <person name="Read T.D."/>
            <person name="Peterson S."/>
            <person name="Heidelberg J."/>
            <person name="DeBoy R.T."/>
            <person name="Haft D.H."/>
            <person name="Dodson R.J."/>
            <person name="Durkin A.S."/>
            <person name="Gwinn M."/>
            <person name="Kolonay J.F."/>
            <person name="Nelson W.C."/>
            <person name="Peterson J.D."/>
            <person name="Umayam L.A."/>
            <person name="White O."/>
            <person name="Salzberg S.L."/>
            <person name="Lewis M.R."/>
            <person name="Radune D."/>
            <person name="Holtzapple E."/>
            <person name="Khouri H."/>
            <person name="Wolf A.M."/>
            <person name="Utterback T.R."/>
            <person name="Hansen C.L."/>
            <person name="McDonald L.A."/>
            <person name="Feldblyum T.V."/>
            <person name="Angiuoli S."/>
            <person name="Dickinson T."/>
            <person name="Hickey E.K."/>
            <person name="Holt I.E."/>
            <person name="Loftus B.J."/>
            <person name="Yang F."/>
            <person name="Smith H.O."/>
            <person name="Venter J.C."/>
            <person name="Dougherty B.A."/>
            <person name="Morrison D.A."/>
            <person name="Hollingshead S.K."/>
            <person name="Fraser C.M."/>
        </authorList>
    </citation>
    <scope>NUCLEOTIDE SEQUENCE [LARGE SCALE GENOMIC DNA]</scope>
    <source>
        <strain evidence="2">ATCC BAA-334 / TIGR4</strain>
    </source>
</reference>
<dbReference type="RefSeq" id="WP_001808898.1">
    <property type="nucleotide sequence ID" value="NC_003028.3"/>
</dbReference>
<dbReference type="KEGG" id="spn:SP_0503"/>
<organism evidence="1 2">
    <name type="scientific">Streptococcus pneumoniae serotype 4 (strain ATCC BAA-334 / TIGR4)</name>
    <dbReference type="NCBI Taxonomy" id="170187"/>
    <lineage>
        <taxon>Bacteria</taxon>
        <taxon>Bacillati</taxon>
        <taxon>Bacillota</taxon>
        <taxon>Bacilli</taxon>
        <taxon>Lactobacillales</taxon>
        <taxon>Streptococcaceae</taxon>
        <taxon>Streptococcus</taxon>
    </lineage>
</organism>